<evidence type="ECO:0000256" key="2">
    <source>
        <dbReference type="SAM" id="MobiDB-lite"/>
    </source>
</evidence>
<feature type="domain" description="NTF2" evidence="4">
    <location>
        <begin position="198"/>
        <end position="324"/>
    </location>
</feature>
<accession>L1LCA9</accession>
<organism evidence="5 6">
    <name type="scientific">Theileria equi strain WA</name>
    <dbReference type="NCBI Taxonomy" id="1537102"/>
    <lineage>
        <taxon>Eukaryota</taxon>
        <taxon>Sar</taxon>
        <taxon>Alveolata</taxon>
        <taxon>Apicomplexa</taxon>
        <taxon>Aconoidasida</taxon>
        <taxon>Piroplasmida</taxon>
        <taxon>Theileriidae</taxon>
        <taxon>Theileria</taxon>
    </lineage>
</organism>
<dbReference type="GO" id="GO:0003723">
    <property type="term" value="F:RNA binding"/>
    <property type="evidence" value="ECO:0007669"/>
    <property type="project" value="UniProtKB-UniRule"/>
</dbReference>
<dbReference type="InterPro" id="IPR018222">
    <property type="entry name" value="Nuclear_transport_factor_2_euk"/>
</dbReference>
<dbReference type="InterPro" id="IPR012677">
    <property type="entry name" value="Nucleotide-bd_a/b_plait_sf"/>
</dbReference>
<dbReference type="AlphaFoldDB" id="L1LCA9"/>
<dbReference type="Gene3D" id="3.10.450.50">
    <property type="match status" value="1"/>
</dbReference>
<evidence type="ECO:0008006" key="7">
    <source>
        <dbReference type="Google" id="ProtNLM"/>
    </source>
</evidence>
<evidence type="ECO:0000259" key="4">
    <source>
        <dbReference type="PROSITE" id="PS50177"/>
    </source>
</evidence>
<dbReference type="VEuPathDB" id="PiroplasmaDB:BEWA_015420"/>
<dbReference type="OrthoDB" id="366194at2759"/>
<dbReference type="Gene3D" id="3.30.70.330">
    <property type="match status" value="1"/>
</dbReference>
<dbReference type="GeneID" id="15802645"/>
<dbReference type="SUPFAM" id="SSF54427">
    <property type="entry name" value="NTF2-like"/>
    <property type="match status" value="1"/>
</dbReference>
<dbReference type="EMBL" id="ACOU01000004">
    <property type="protein sequence ID" value="EKX72981.1"/>
    <property type="molecule type" value="Genomic_DNA"/>
</dbReference>
<evidence type="ECO:0000313" key="6">
    <source>
        <dbReference type="Proteomes" id="UP000031512"/>
    </source>
</evidence>
<feature type="domain" description="RRM" evidence="3">
    <location>
        <begin position="377"/>
        <end position="466"/>
    </location>
</feature>
<dbReference type="eggNOG" id="ENOG502QX8P">
    <property type="taxonomic scope" value="Eukaryota"/>
</dbReference>
<dbReference type="SMART" id="SM00360">
    <property type="entry name" value="RRM"/>
    <property type="match status" value="1"/>
</dbReference>
<dbReference type="PROSITE" id="PS50177">
    <property type="entry name" value="NTF2_DOMAIN"/>
    <property type="match status" value="1"/>
</dbReference>
<dbReference type="InterPro" id="IPR035979">
    <property type="entry name" value="RBD_domain_sf"/>
</dbReference>
<dbReference type="SUPFAM" id="SSF54928">
    <property type="entry name" value="RNA-binding domain, RBD"/>
    <property type="match status" value="1"/>
</dbReference>
<dbReference type="RefSeq" id="XP_004832433.1">
    <property type="nucleotide sequence ID" value="XM_004832376.1"/>
</dbReference>
<gene>
    <name evidence="5" type="ORF">BEWA_015420</name>
</gene>
<dbReference type="InterPro" id="IPR002075">
    <property type="entry name" value="NTF2_dom"/>
</dbReference>
<evidence type="ECO:0000256" key="1">
    <source>
        <dbReference type="PROSITE-ProRule" id="PRU00176"/>
    </source>
</evidence>
<evidence type="ECO:0000259" key="3">
    <source>
        <dbReference type="PROSITE" id="PS50102"/>
    </source>
</evidence>
<name>L1LCA9_THEEQ</name>
<comment type="caution">
    <text evidence="5">The sequence shown here is derived from an EMBL/GenBank/DDBJ whole genome shotgun (WGS) entry which is preliminary data.</text>
</comment>
<reference evidence="5 6" key="1">
    <citation type="journal article" date="2012" name="BMC Genomics">
        <title>Comparative genomic analysis and phylogenetic position of Theileria equi.</title>
        <authorList>
            <person name="Kappmeyer L.S."/>
            <person name="Thiagarajan M."/>
            <person name="Herndon D.R."/>
            <person name="Ramsay J.D."/>
            <person name="Caler E."/>
            <person name="Djikeng A."/>
            <person name="Gillespie J.J."/>
            <person name="Lau A.O."/>
            <person name="Roalson E.H."/>
            <person name="Silva J.C."/>
            <person name="Silva M.G."/>
            <person name="Suarez C.E."/>
            <person name="Ueti M.W."/>
            <person name="Nene V.M."/>
            <person name="Mealey R.H."/>
            <person name="Knowles D.P."/>
            <person name="Brayton K.A."/>
        </authorList>
    </citation>
    <scope>NUCLEOTIDE SEQUENCE [LARGE SCALE GENOMIC DNA]</scope>
    <source>
        <strain evidence="5 6">WA</strain>
    </source>
</reference>
<feature type="region of interest" description="Disordered" evidence="2">
    <location>
        <begin position="468"/>
        <end position="493"/>
    </location>
</feature>
<dbReference type="InterPro" id="IPR000504">
    <property type="entry name" value="RRM_dom"/>
</dbReference>
<evidence type="ECO:0000313" key="5">
    <source>
        <dbReference type="EMBL" id="EKX72981.1"/>
    </source>
</evidence>
<proteinExistence type="predicted"/>
<dbReference type="CDD" id="cd00590">
    <property type="entry name" value="RRM_SF"/>
    <property type="match status" value="1"/>
</dbReference>
<dbReference type="InterPro" id="IPR032710">
    <property type="entry name" value="NTF2-like_dom_sf"/>
</dbReference>
<dbReference type="Pfam" id="PF02136">
    <property type="entry name" value="NTF2"/>
    <property type="match status" value="1"/>
</dbReference>
<sequence>MANFVEENHQVSEIGESNVDVDPSVLNGVRSGNRSSFRTSQRVYKPVQNGRNDLGNPLYPYGGNFQGQQYNTNWGNDSNIQFEQGRMSSGNAGGYGSYGTNSYTGQNGNYMHSSYGNANASSATYGTSSNNYAGNANYGGTASSNYGSRMPLMGNGGQMLNSGNMPQGMPMGNMNPMATTSNMAGSTVPISESNLEEIAYLFTYRYYSLLNNNPSSMYNLYSKEGHLSKPDLSGKRVLAMDHNEIRSYYQQFSNVSFTSNIQNIEIQPINNQGLLLVLITGTFTLVYPEGHDVLEETKSFAQSVVLSGDLSRSRFHIVNDILVETSGEGASENVETVAAGTTEVATAAVGVATTGAPAPQGEVVQEAKKPSADKDSFKLAIFGIPHMVTEGILRDLLNQRLKKLNHDGRVVDIALKLQKPSARNKNTNESFLYAFVELDSPESAELLLLNGLQIHDKVITLEAYKRNTDRKRHEGKHSGNPSKVPELLRKVKR</sequence>
<protein>
    <recommendedName>
        <fullName evidence="7">NTF2 domain-containing protein</fullName>
    </recommendedName>
</protein>
<dbReference type="KEGG" id="beq:BEWA_015420"/>
<keyword evidence="1" id="KW-0694">RNA-binding</keyword>
<dbReference type="PROSITE" id="PS50102">
    <property type="entry name" value="RRM"/>
    <property type="match status" value="1"/>
</dbReference>
<dbReference type="Proteomes" id="UP000031512">
    <property type="component" value="Unassembled WGS sequence"/>
</dbReference>
<keyword evidence="6" id="KW-1185">Reference proteome</keyword>